<accession>A0A6A3AZT6</accession>
<comment type="caution">
    <text evidence="2">The sequence shown here is derived from an EMBL/GenBank/DDBJ whole genome shotgun (WGS) entry which is preliminary data.</text>
</comment>
<proteinExistence type="predicted"/>
<dbReference type="GO" id="GO:0009707">
    <property type="term" value="C:chloroplast outer membrane"/>
    <property type="evidence" value="ECO:0007669"/>
    <property type="project" value="TreeGrafter"/>
</dbReference>
<dbReference type="AlphaFoldDB" id="A0A6A3AZT6"/>
<dbReference type="GO" id="GO:0005216">
    <property type="term" value="F:monoatomic ion channel activity"/>
    <property type="evidence" value="ECO:0007669"/>
    <property type="project" value="InterPro"/>
</dbReference>
<feature type="compositionally biased region" description="Polar residues" evidence="1">
    <location>
        <begin position="1"/>
        <end position="10"/>
    </location>
</feature>
<keyword evidence="3" id="KW-1185">Reference proteome</keyword>
<evidence type="ECO:0000256" key="1">
    <source>
        <dbReference type="SAM" id="MobiDB-lite"/>
    </source>
</evidence>
<dbReference type="GO" id="GO:0006812">
    <property type="term" value="P:monoatomic cation transport"/>
    <property type="evidence" value="ECO:0007669"/>
    <property type="project" value="InterPro"/>
</dbReference>
<organism evidence="2 3">
    <name type="scientific">Hibiscus syriacus</name>
    <name type="common">Rose of Sharon</name>
    <dbReference type="NCBI Taxonomy" id="106335"/>
    <lineage>
        <taxon>Eukaryota</taxon>
        <taxon>Viridiplantae</taxon>
        <taxon>Streptophyta</taxon>
        <taxon>Embryophyta</taxon>
        <taxon>Tracheophyta</taxon>
        <taxon>Spermatophyta</taxon>
        <taxon>Magnoliopsida</taxon>
        <taxon>eudicotyledons</taxon>
        <taxon>Gunneridae</taxon>
        <taxon>Pentapetalae</taxon>
        <taxon>rosids</taxon>
        <taxon>malvids</taxon>
        <taxon>Malvales</taxon>
        <taxon>Malvaceae</taxon>
        <taxon>Malvoideae</taxon>
        <taxon>Hibiscus</taxon>
    </lineage>
</organism>
<dbReference type="EMBL" id="VEPZ02000940">
    <property type="protein sequence ID" value="KAE8708605.1"/>
    <property type="molecule type" value="Genomic_DNA"/>
</dbReference>
<name>A0A6A3AZT6_HIBSY</name>
<dbReference type="OrthoDB" id="2011802at2759"/>
<feature type="compositionally biased region" description="Pro residues" evidence="1">
    <location>
        <begin position="16"/>
        <end position="36"/>
    </location>
</feature>
<feature type="region of interest" description="Disordered" evidence="1">
    <location>
        <begin position="1"/>
        <end position="36"/>
    </location>
</feature>
<protein>
    <submittedName>
        <fullName evidence="2">Outer envelope pore protein 37</fullName>
    </submittedName>
</protein>
<reference evidence="2" key="1">
    <citation type="submission" date="2019-09" db="EMBL/GenBank/DDBJ databases">
        <title>Draft genome information of white flower Hibiscus syriacus.</title>
        <authorList>
            <person name="Kim Y.-M."/>
        </authorList>
    </citation>
    <scope>NUCLEOTIDE SEQUENCE [LARGE SCALE GENOMIC DNA]</scope>
    <source>
        <strain evidence="2">YM2019G1</strain>
    </source>
</reference>
<evidence type="ECO:0000313" key="2">
    <source>
        <dbReference type="EMBL" id="KAE8708605.1"/>
    </source>
</evidence>
<dbReference type="Proteomes" id="UP000436088">
    <property type="component" value="Unassembled WGS sequence"/>
</dbReference>
<evidence type="ECO:0000313" key="3">
    <source>
        <dbReference type="Proteomes" id="UP000436088"/>
    </source>
</evidence>
<sequence>MLEPASQTPNYLIRPFSPPAPSLLLPPQPPPPPPPPSLTRIYSDKLLSLLSEKSSLRVTSEFDSDSRVFFQRVSCKLFDDLARLNLSFINNGKREILEPQLMLSSRYLSIHYDPEEQNALIRTSFDVGSKLYFNVAHDVKAQQGEVSMYADLPHPGYGIQLSSPVPSVGLPRATIRFPMGEVTVEERDQEDVPRTLTMKGILRGQILNGVCSAHYVNQQLKLRYIYKDRLMKFIPSISIPSNAVSFAFKRRLTPTDKVSYWYKLDTNNWSAVYKHKYEKYIKFRAGYDSDFRRGWASIWVGDENGKARNAAMKMKVQFMLQVPQDDIQSSTLMFRVKKRWDIL</sequence>
<dbReference type="InterPro" id="IPR038951">
    <property type="entry name" value="OEP37-like"/>
</dbReference>
<gene>
    <name evidence="2" type="ORF">F3Y22_tig00110338pilonHSYRG00236</name>
</gene>
<dbReference type="PANTHER" id="PTHR35484">
    <property type="entry name" value="OUTER ENVELOPE PORE PROTEIN 37, CHLOROPLASTIC"/>
    <property type="match status" value="1"/>
</dbReference>
<dbReference type="PANTHER" id="PTHR35484:SF2">
    <property type="entry name" value="OUTER ENVELOPE PORE PROTEIN 37, CHLOROPLASTIC"/>
    <property type="match status" value="1"/>
</dbReference>